<name>A0A3Q9KCC5_9ACTN</name>
<organism evidence="1 2">
    <name type="scientific">Streptomyces lydicus</name>
    <dbReference type="NCBI Taxonomy" id="47763"/>
    <lineage>
        <taxon>Bacteria</taxon>
        <taxon>Bacillati</taxon>
        <taxon>Actinomycetota</taxon>
        <taxon>Actinomycetes</taxon>
        <taxon>Kitasatosporales</taxon>
        <taxon>Streptomycetaceae</taxon>
        <taxon>Streptomyces</taxon>
    </lineage>
</organism>
<gene>
    <name evidence="1" type="ORF">DDE74_39590</name>
</gene>
<evidence type="ECO:0000313" key="2">
    <source>
        <dbReference type="Proteomes" id="UP000275579"/>
    </source>
</evidence>
<proteinExistence type="predicted"/>
<dbReference type="EMBL" id="CP029042">
    <property type="protein sequence ID" value="AZS76141.1"/>
    <property type="molecule type" value="Genomic_DNA"/>
</dbReference>
<sequence length="150" mass="15931">MLRAAKADADDDGMERLTLLALGTAVCASDLTAVLADHKNITTQQLIDELVAARRDKGAEDTPMLDLLLAMRSDDPGQAAELLGNLIAGDHDVFLDLIVELGGYAATCVSLLAVLEISPVEDTLAELEETVQQFFAGKQPPRTGTAGQRQ</sequence>
<protein>
    <submittedName>
        <fullName evidence="1">Uncharacterized protein</fullName>
    </submittedName>
</protein>
<reference evidence="1 2" key="1">
    <citation type="submission" date="2018-04" db="EMBL/GenBank/DDBJ databases">
        <title>Complete genome sequences of Streptomyces lydicus strain WYEC and characterization of antagonistic properties of biological control agents.</title>
        <authorList>
            <person name="Mariita R.M."/>
            <person name="Sello J.K."/>
        </authorList>
    </citation>
    <scope>NUCLEOTIDE SEQUENCE [LARGE SCALE GENOMIC DNA]</scope>
    <source>
        <strain evidence="1 2">WYEC 108</strain>
    </source>
</reference>
<dbReference type="AlphaFoldDB" id="A0A3Q9KCC5"/>
<accession>A0A3Q9KCC5</accession>
<dbReference type="Proteomes" id="UP000275579">
    <property type="component" value="Chromosome"/>
</dbReference>
<evidence type="ECO:0000313" key="1">
    <source>
        <dbReference type="EMBL" id="AZS76141.1"/>
    </source>
</evidence>